<protein>
    <recommendedName>
        <fullName evidence="5">Cns1/TTC4 wheel domain-containing protein</fullName>
    </recommendedName>
</protein>
<feature type="region of interest" description="Disordered" evidence="4">
    <location>
        <begin position="1"/>
        <end position="68"/>
    </location>
</feature>
<dbReference type="InterPro" id="IPR019734">
    <property type="entry name" value="TPR_rpt"/>
</dbReference>
<dbReference type="InterPro" id="IPR011990">
    <property type="entry name" value="TPR-like_helical_dom_sf"/>
</dbReference>
<comment type="similarity">
    <text evidence="3">Belongs to the TTC4 family.</text>
</comment>
<evidence type="ECO:0000259" key="5">
    <source>
        <dbReference type="Pfam" id="PF18972"/>
    </source>
</evidence>
<sequence>MPRIEELPDDFDTSLNLRDAPSPPQPSPAAPQSAAGIPSSMLDQVLPFPDSKLAPASTLPEGAASAAMPPAMANTRAHTSDEVIAMLNRTPLFMTQLDETDGKGGSNTELDALRALAYEGTRAQVADGFRERGNECVAERDWKNARDYYTRALDYLRGVGEEGRKAATNHGQTAVAAADGNGEGVAEPPSLAEKLEGKKGWTRRTKDGKLDGGEGEAQVDWADTRDAPPDWTPEQETALARGVEEKCCTNRALCNLELKNYRQCTLDCAQALLLNPRNVKAYYRSASALLQLDRLTEATDAINFCLSVDPTNAPAETLATKIQTRVEAVAKQEKLRKDREEKKRKELVTLQTAIKARGYAVNMTKNRPADVEDAEISLSDPLDASSELWLPVLLMYPTAAQTDLLKSVSEHDTLLQHLDYILPLPWDEKSEFGRGNAEQVELFADTISGGMVKVGKKVPMRDVLKGGKVVVADGLWRVYVVPKSKVTVWIEEMKKRKGRT</sequence>
<dbReference type="Pfam" id="PF18972">
    <property type="entry name" value="Wheel"/>
    <property type="match status" value="1"/>
</dbReference>
<gene>
    <name evidence="6" type="ORF">FH972_022936</name>
</gene>
<dbReference type="InterPro" id="IPR044059">
    <property type="entry name" value="Csn1/TTC4_wheel"/>
</dbReference>
<dbReference type="AlphaFoldDB" id="A0A5N6KU26"/>
<dbReference type="GO" id="GO:0051879">
    <property type="term" value="F:Hsp90 protein binding"/>
    <property type="evidence" value="ECO:0007669"/>
    <property type="project" value="InterPro"/>
</dbReference>
<dbReference type="GO" id="GO:0005829">
    <property type="term" value="C:cytosol"/>
    <property type="evidence" value="ECO:0007669"/>
    <property type="project" value="TreeGrafter"/>
</dbReference>
<evidence type="ECO:0000256" key="4">
    <source>
        <dbReference type="SAM" id="MobiDB-lite"/>
    </source>
</evidence>
<dbReference type="GO" id="GO:0030544">
    <property type="term" value="F:Hsp70 protein binding"/>
    <property type="evidence" value="ECO:0007669"/>
    <property type="project" value="TreeGrafter"/>
</dbReference>
<dbReference type="PANTHER" id="PTHR46035:SF1">
    <property type="entry name" value="TETRATRICOPEPTIDE REPEAT PROTEIN 4"/>
    <property type="match status" value="1"/>
</dbReference>
<accession>A0A5N6KU26</accession>
<name>A0A5N6KU26_9ROSI</name>
<dbReference type="Gene3D" id="1.25.40.10">
    <property type="entry name" value="Tetratricopeptide repeat domain"/>
    <property type="match status" value="1"/>
</dbReference>
<dbReference type="SUPFAM" id="SSF48452">
    <property type="entry name" value="TPR-like"/>
    <property type="match status" value="1"/>
</dbReference>
<dbReference type="PANTHER" id="PTHR46035">
    <property type="entry name" value="TETRATRICOPEPTIDE REPEAT PROTEIN 4"/>
    <property type="match status" value="1"/>
</dbReference>
<dbReference type="SMART" id="SM00028">
    <property type="entry name" value="TPR"/>
    <property type="match status" value="3"/>
</dbReference>
<feature type="region of interest" description="Disordered" evidence="4">
    <location>
        <begin position="167"/>
        <end position="217"/>
    </location>
</feature>
<feature type="compositionally biased region" description="Basic and acidic residues" evidence="4">
    <location>
        <begin position="193"/>
        <end position="212"/>
    </location>
</feature>
<proteinExistence type="inferred from homology"/>
<keyword evidence="2" id="KW-0802">TPR repeat</keyword>
<feature type="compositionally biased region" description="Low complexity" evidence="4">
    <location>
        <begin position="30"/>
        <end position="40"/>
    </location>
</feature>
<evidence type="ECO:0000313" key="7">
    <source>
        <dbReference type="Proteomes" id="UP000327013"/>
    </source>
</evidence>
<feature type="domain" description="Cns1/TTC4 wheel" evidence="5">
    <location>
        <begin position="380"/>
        <end position="492"/>
    </location>
</feature>
<keyword evidence="7" id="KW-1185">Reference proteome</keyword>
<dbReference type="Proteomes" id="UP000327013">
    <property type="component" value="Unassembled WGS sequence"/>
</dbReference>
<evidence type="ECO:0000256" key="3">
    <source>
        <dbReference type="ARBA" id="ARBA00023602"/>
    </source>
</evidence>
<dbReference type="GO" id="GO:0005634">
    <property type="term" value="C:nucleus"/>
    <property type="evidence" value="ECO:0007669"/>
    <property type="project" value="TreeGrafter"/>
</dbReference>
<dbReference type="CDD" id="cd21381">
    <property type="entry name" value="CTWD_TTC4"/>
    <property type="match status" value="1"/>
</dbReference>
<dbReference type="GO" id="GO:0006457">
    <property type="term" value="P:protein folding"/>
    <property type="evidence" value="ECO:0007669"/>
    <property type="project" value="TreeGrafter"/>
</dbReference>
<reference evidence="6 7" key="1">
    <citation type="submission" date="2019-06" db="EMBL/GenBank/DDBJ databases">
        <title>A chromosomal-level reference genome of Carpinus fangiana (Coryloideae, Betulaceae).</title>
        <authorList>
            <person name="Yang X."/>
            <person name="Wang Z."/>
            <person name="Zhang L."/>
            <person name="Hao G."/>
            <person name="Liu J."/>
            <person name="Yang Y."/>
        </authorList>
    </citation>
    <scope>NUCLEOTIDE SEQUENCE [LARGE SCALE GENOMIC DNA]</scope>
    <source>
        <strain evidence="6">Cfa_2016G</strain>
        <tissue evidence="6">Leaf</tissue>
    </source>
</reference>
<evidence type="ECO:0000256" key="1">
    <source>
        <dbReference type="ARBA" id="ARBA00022737"/>
    </source>
</evidence>
<comment type="caution">
    <text evidence="6">The sequence shown here is derived from an EMBL/GenBank/DDBJ whole genome shotgun (WGS) entry which is preliminary data.</text>
</comment>
<evidence type="ECO:0000256" key="2">
    <source>
        <dbReference type="ARBA" id="ARBA00022803"/>
    </source>
</evidence>
<organism evidence="6 7">
    <name type="scientific">Carpinus fangiana</name>
    <dbReference type="NCBI Taxonomy" id="176857"/>
    <lineage>
        <taxon>Eukaryota</taxon>
        <taxon>Viridiplantae</taxon>
        <taxon>Streptophyta</taxon>
        <taxon>Embryophyta</taxon>
        <taxon>Tracheophyta</taxon>
        <taxon>Spermatophyta</taxon>
        <taxon>Magnoliopsida</taxon>
        <taxon>eudicotyledons</taxon>
        <taxon>Gunneridae</taxon>
        <taxon>Pentapetalae</taxon>
        <taxon>rosids</taxon>
        <taxon>fabids</taxon>
        <taxon>Fagales</taxon>
        <taxon>Betulaceae</taxon>
        <taxon>Carpinus</taxon>
    </lineage>
</organism>
<keyword evidence="1" id="KW-0677">Repeat</keyword>
<dbReference type="EMBL" id="VIBQ01000013">
    <property type="protein sequence ID" value="KAB8345881.1"/>
    <property type="molecule type" value="Genomic_DNA"/>
</dbReference>
<dbReference type="OrthoDB" id="420195at2759"/>
<evidence type="ECO:0000313" key="6">
    <source>
        <dbReference type="EMBL" id="KAB8345881.1"/>
    </source>
</evidence>